<dbReference type="SMART" id="SM00014">
    <property type="entry name" value="acidPPc"/>
    <property type="match status" value="1"/>
</dbReference>
<evidence type="ECO:0000313" key="3">
    <source>
        <dbReference type="EMBL" id="ABR56291.1"/>
    </source>
</evidence>
<accession>A6UUW9</accession>
<organism evidence="3 4">
    <name type="scientific">Methanococcus aeolicus (strain ATCC BAA-1280 / DSM 17508 / OCM 812 / Nankai-3)</name>
    <dbReference type="NCBI Taxonomy" id="419665"/>
    <lineage>
        <taxon>Archaea</taxon>
        <taxon>Methanobacteriati</taxon>
        <taxon>Methanobacteriota</taxon>
        <taxon>Methanomada group</taxon>
        <taxon>Methanococci</taxon>
        <taxon>Methanococcales</taxon>
        <taxon>Methanococcaceae</taxon>
        <taxon>Methanococcus</taxon>
    </lineage>
</organism>
<evidence type="ECO:0000256" key="1">
    <source>
        <dbReference type="SAM" id="Phobius"/>
    </source>
</evidence>
<dbReference type="Proteomes" id="UP000001106">
    <property type="component" value="Chromosome"/>
</dbReference>
<feature type="transmembrane region" description="Helical" evidence="1">
    <location>
        <begin position="75"/>
        <end position="99"/>
    </location>
</feature>
<gene>
    <name evidence="3" type="ordered locus">Maeo_0708</name>
</gene>
<feature type="domain" description="Phosphatidic acid phosphatase type 2/haloperoxidase" evidence="2">
    <location>
        <begin position="41"/>
        <end position="184"/>
    </location>
</feature>
<dbReference type="GO" id="GO:0016020">
    <property type="term" value="C:membrane"/>
    <property type="evidence" value="ECO:0007669"/>
    <property type="project" value="UniProtKB-SubCell"/>
</dbReference>
<dbReference type="GeneID" id="5327601"/>
<proteinExistence type="predicted"/>
<dbReference type="HOGENOM" id="CLU_1318521_0_0_2"/>
<sequence length="208" mass="23828">MWYYQLVSPYDLTYYLLKLPLCNSNFYGVVQSLNPIIIEFFKIIYIDFFPISVIGGIGFYLLYKKDLLKSDKIMIDIALGWIIAGIIYAIFIVKAPFQVGAGQDLINLHYLYITTRPEYEIPSLHTAYSVLIALHYVGEKHKIKYLFIALGILIPISTLITGQHWVVDVMVGVIFGYLLYKIPEKYYLNIYCALNALAGAPCKNCKKI</sequence>
<keyword evidence="1" id="KW-0472">Membrane</keyword>
<keyword evidence="1" id="KW-1133">Transmembrane helix</keyword>
<dbReference type="eggNOG" id="arCOG03951">
    <property type="taxonomic scope" value="Archaea"/>
</dbReference>
<feature type="transmembrane region" description="Helical" evidence="1">
    <location>
        <begin position="43"/>
        <end position="63"/>
    </location>
</feature>
<keyword evidence="1" id="KW-0812">Transmembrane</keyword>
<evidence type="ECO:0000313" key="4">
    <source>
        <dbReference type="Proteomes" id="UP000001106"/>
    </source>
</evidence>
<evidence type="ECO:0000259" key="2">
    <source>
        <dbReference type="SMART" id="SM00014"/>
    </source>
</evidence>
<feature type="transmembrane region" description="Helical" evidence="1">
    <location>
        <begin position="119"/>
        <end position="138"/>
    </location>
</feature>
<name>A6UUW9_META3</name>
<dbReference type="InterPro" id="IPR026841">
    <property type="entry name" value="Aur1/Ipt1"/>
</dbReference>
<reference evidence="3" key="1">
    <citation type="submission" date="2007-06" db="EMBL/GenBank/DDBJ databases">
        <title>Complete sequence of Methanococcus aeolicus Nankai-3.</title>
        <authorList>
            <consortium name="US DOE Joint Genome Institute"/>
            <person name="Copeland A."/>
            <person name="Lucas S."/>
            <person name="Lapidus A."/>
            <person name="Barry K."/>
            <person name="Glavina del Rio T."/>
            <person name="Dalin E."/>
            <person name="Tice H."/>
            <person name="Pitluck S."/>
            <person name="Chain P."/>
            <person name="Malfatti S."/>
            <person name="Shin M."/>
            <person name="Vergez L."/>
            <person name="Schmutz J."/>
            <person name="Larimer F."/>
            <person name="Land M."/>
            <person name="Hauser L."/>
            <person name="Kyrpides N."/>
            <person name="Lykidis A."/>
            <person name="Sieprawska-Lupa M."/>
            <person name="Whitman W.B."/>
            <person name="Richardson P."/>
        </authorList>
    </citation>
    <scope>NUCLEOTIDE SEQUENCE [LARGE SCALE GENOMIC DNA]</scope>
    <source>
        <strain evidence="3">Nankai-3</strain>
    </source>
</reference>
<keyword evidence="4" id="KW-1185">Reference proteome</keyword>
<dbReference type="RefSeq" id="WP_011973423.1">
    <property type="nucleotide sequence ID" value="NC_009635.1"/>
</dbReference>
<dbReference type="EMBL" id="CP000743">
    <property type="protein sequence ID" value="ABR56291.1"/>
    <property type="molecule type" value="Genomic_DNA"/>
</dbReference>
<dbReference type="AlphaFoldDB" id="A6UUW9"/>
<dbReference type="SUPFAM" id="SSF48317">
    <property type="entry name" value="Acid phosphatase/Vanadium-dependent haloperoxidase"/>
    <property type="match status" value="1"/>
</dbReference>
<dbReference type="Gene3D" id="1.20.144.10">
    <property type="entry name" value="Phosphatidic acid phosphatase type 2/haloperoxidase"/>
    <property type="match status" value="1"/>
</dbReference>
<dbReference type="InterPro" id="IPR000326">
    <property type="entry name" value="PAP2/HPO"/>
</dbReference>
<dbReference type="Pfam" id="PF14378">
    <property type="entry name" value="PAP2_3"/>
    <property type="match status" value="1"/>
</dbReference>
<dbReference type="KEGG" id="mae:Maeo_0708"/>
<feature type="transmembrane region" description="Helical" evidence="1">
    <location>
        <begin position="145"/>
        <end position="166"/>
    </location>
</feature>
<protein>
    <submittedName>
        <fullName evidence="3">Phosphoesterase PA-phosphatase related</fullName>
    </submittedName>
</protein>
<dbReference type="STRING" id="419665.Maeo_0708"/>
<dbReference type="InterPro" id="IPR036938">
    <property type="entry name" value="PAP2/HPO_sf"/>
</dbReference>